<dbReference type="AlphaFoldDB" id="A0A397TFU0"/>
<evidence type="ECO:0000259" key="2">
    <source>
        <dbReference type="PROSITE" id="PS51886"/>
    </source>
</evidence>
<dbReference type="InterPro" id="IPR011333">
    <property type="entry name" value="SKP1/BTB/POZ_sf"/>
</dbReference>
<evidence type="ECO:0000259" key="1">
    <source>
        <dbReference type="PROSITE" id="PS50097"/>
    </source>
</evidence>
<dbReference type="PROSITE" id="PS50097">
    <property type="entry name" value="BTB"/>
    <property type="match status" value="1"/>
</dbReference>
<dbReference type="InterPro" id="IPR051481">
    <property type="entry name" value="BTB-POZ/Galectin-3-binding"/>
</dbReference>
<dbReference type="Pfam" id="PF00651">
    <property type="entry name" value="BTB"/>
    <property type="match status" value="1"/>
</dbReference>
<evidence type="ECO:0000313" key="3">
    <source>
        <dbReference type="EMBL" id="RIA96988.1"/>
    </source>
</evidence>
<dbReference type="Proteomes" id="UP000265703">
    <property type="component" value="Unassembled WGS sequence"/>
</dbReference>
<organism evidence="3 4">
    <name type="scientific">Glomus cerebriforme</name>
    <dbReference type="NCBI Taxonomy" id="658196"/>
    <lineage>
        <taxon>Eukaryota</taxon>
        <taxon>Fungi</taxon>
        <taxon>Fungi incertae sedis</taxon>
        <taxon>Mucoromycota</taxon>
        <taxon>Glomeromycotina</taxon>
        <taxon>Glomeromycetes</taxon>
        <taxon>Glomerales</taxon>
        <taxon>Glomeraceae</taxon>
        <taxon>Glomus</taxon>
    </lineage>
</organism>
<dbReference type="OrthoDB" id="194443at2759"/>
<dbReference type="PROSITE" id="PS51886">
    <property type="entry name" value="TLDC"/>
    <property type="match status" value="1"/>
</dbReference>
<dbReference type="SMART" id="SM00225">
    <property type="entry name" value="BTB"/>
    <property type="match status" value="1"/>
</dbReference>
<dbReference type="SUPFAM" id="SSF54695">
    <property type="entry name" value="POZ domain"/>
    <property type="match status" value="1"/>
</dbReference>
<evidence type="ECO:0000313" key="4">
    <source>
        <dbReference type="Proteomes" id="UP000265703"/>
    </source>
</evidence>
<reference evidence="3 4" key="1">
    <citation type="submission" date="2018-06" db="EMBL/GenBank/DDBJ databases">
        <title>Comparative genomics reveals the genomic features of Rhizophagus irregularis, R. cerebriforme, R. diaphanum and Gigaspora rosea, and their symbiotic lifestyle signature.</title>
        <authorList>
            <person name="Morin E."/>
            <person name="San Clemente H."/>
            <person name="Chen E.C.H."/>
            <person name="De La Providencia I."/>
            <person name="Hainaut M."/>
            <person name="Kuo A."/>
            <person name="Kohler A."/>
            <person name="Murat C."/>
            <person name="Tang N."/>
            <person name="Roy S."/>
            <person name="Loubradou J."/>
            <person name="Henrissat B."/>
            <person name="Grigoriev I.V."/>
            <person name="Corradi N."/>
            <person name="Roux C."/>
            <person name="Martin F.M."/>
        </authorList>
    </citation>
    <scope>NUCLEOTIDE SEQUENCE [LARGE SCALE GENOMIC DNA]</scope>
    <source>
        <strain evidence="3 4">DAOM 227022</strain>
    </source>
</reference>
<name>A0A397TFU0_9GLOM</name>
<accession>A0A397TFU0</accession>
<gene>
    <name evidence="3" type="ORF">C1645_871675</name>
</gene>
<dbReference type="CDD" id="cd18186">
    <property type="entry name" value="BTB_POZ_ZBTB_KLHL-like"/>
    <property type="match status" value="1"/>
</dbReference>
<keyword evidence="4" id="KW-1185">Reference proteome</keyword>
<sequence length="501" mass="58757">MSIQFLPYLSKDLIKLLENKKNYDFIINIDDNDNKKEFCLHSIILETRSSFFEDAISNGLAKKENNIYILNFPDISVDVFNIIIRYIYGGTIDLNNKPAADILNLLIDCEKFKLKELYDYVQDNLIKHHQSWIFQNFILIQQVSFKYSEFTKLQNYWTTIVHEEPEILFNAIDFTSVNKEVLLSIYKNENLCMEENELWDNIIRWGKAQNTELPEEINDWTTNDFNILKNSLQDFIPHIRFYEISSEDFCYKIMPYYSVLSNDLYQDLSKYHLVPNWQPKFNNLKPRKADFSVPINPKSIASNFLSFNSDIPSMIPDTPKIPKIPKFSIDSDLINHEEAALISSWIQGDEEIRISNDLEIYHEFHLLIRGSRDGFTNTVFHNMCDGKGPTIIILKLKNETSILGGYNPINWDINKHGNYEPTSESFLFNLGEEIILSRVQKWENAIFHSNRGISFRDLQLIDTFNLERGVYCTKNAYDKKIHTQGFYIADEYEVFSVISKS</sequence>
<evidence type="ECO:0008006" key="5">
    <source>
        <dbReference type="Google" id="ProtNLM"/>
    </source>
</evidence>
<feature type="domain" description="BTB" evidence="1">
    <location>
        <begin position="23"/>
        <end position="96"/>
    </location>
</feature>
<dbReference type="InterPro" id="IPR000210">
    <property type="entry name" value="BTB/POZ_dom"/>
</dbReference>
<dbReference type="PANTHER" id="PTHR24410">
    <property type="entry name" value="HL07962P-RELATED"/>
    <property type="match status" value="1"/>
</dbReference>
<dbReference type="Pfam" id="PF07534">
    <property type="entry name" value="TLD"/>
    <property type="match status" value="1"/>
</dbReference>
<dbReference type="InterPro" id="IPR006571">
    <property type="entry name" value="TLDc_dom"/>
</dbReference>
<protein>
    <recommendedName>
        <fullName evidence="5">BTB/POZ domain-containing protein</fullName>
    </recommendedName>
</protein>
<comment type="caution">
    <text evidence="3">The sequence shown here is derived from an EMBL/GenBank/DDBJ whole genome shotgun (WGS) entry which is preliminary data.</text>
</comment>
<feature type="domain" description="TLDc" evidence="2">
    <location>
        <begin position="332"/>
        <end position="501"/>
    </location>
</feature>
<dbReference type="EMBL" id="QKYT01000036">
    <property type="protein sequence ID" value="RIA96988.1"/>
    <property type="molecule type" value="Genomic_DNA"/>
</dbReference>
<feature type="non-terminal residue" evidence="3">
    <location>
        <position position="1"/>
    </location>
</feature>
<dbReference type="PANTHER" id="PTHR24410:SF23">
    <property type="entry name" value="BTB DOMAIN-CONTAINING PROTEIN-RELATED"/>
    <property type="match status" value="1"/>
</dbReference>
<proteinExistence type="predicted"/>
<dbReference type="Gene3D" id="3.30.710.10">
    <property type="entry name" value="Potassium Channel Kv1.1, Chain A"/>
    <property type="match status" value="1"/>
</dbReference>